<dbReference type="GO" id="GO:0004364">
    <property type="term" value="F:glutathione transferase activity"/>
    <property type="evidence" value="ECO:0007669"/>
    <property type="project" value="UniProtKB-EC"/>
</dbReference>
<evidence type="ECO:0000259" key="5">
    <source>
        <dbReference type="PROSITE" id="PS50405"/>
    </source>
</evidence>
<organism evidence="6 7">
    <name type="scientific">Funneliformis mosseae</name>
    <name type="common">Endomycorrhizal fungus</name>
    <name type="synonym">Glomus mosseae</name>
    <dbReference type="NCBI Taxonomy" id="27381"/>
    <lineage>
        <taxon>Eukaryota</taxon>
        <taxon>Fungi</taxon>
        <taxon>Fungi incertae sedis</taxon>
        <taxon>Mucoromycota</taxon>
        <taxon>Glomeromycotina</taxon>
        <taxon>Glomeromycetes</taxon>
        <taxon>Glomerales</taxon>
        <taxon>Glomeraceae</taxon>
        <taxon>Funneliformis</taxon>
    </lineage>
</organism>
<dbReference type="Gene3D" id="3.40.30.10">
    <property type="entry name" value="Glutaredoxin"/>
    <property type="match status" value="1"/>
</dbReference>
<dbReference type="PANTHER" id="PTHR43900">
    <property type="entry name" value="GLUTATHIONE S-TRANSFERASE RHO"/>
    <property type="match status" value="1"/>
</dbReference>
<dbReference type="Gene3D" id="1.20.1050.10">
    <property type="match status" value="1"/>
</dbReference>
<feature type="domain" description="GST N-terminal" evidence="4">
    <location>
        <begin position="1"/>
        <end position="82"/>
    </location>
</feature>
<dbReference type="GO" id="GO:0006749">
    <property type="term" value="P:glutathione metabolic process"/>
    <property type="evidence" value="ECO:0007669"/>
    <property type="project" value="TreeGrafter"/>
</dbReference>
<reference evidence="6" key="1">
    <citation type="submission" date="2021-06" db="EMBL/GenBank/DDBJ databases">
        <authorList>
            <person name="Kallberg Y."/>
            <person name="Tangrot J."/>
            <person name="Rosling A."/>
        </authorList>
    </citation>
    <scope>NUCLEOTIDE SEQUENCE</scope>
    <source>
        <strain evidence="6">87-6 pot B 2015</strain>
    </source>
</reference>
<evidence type="ECO:0000256" key="3">
    <source>
        <dbReference type="ARBA" id="ARBA00047960"/>
    </source>
</evidence>
<gene>
    <name evidence="6" type="ORF">FMOSSE_LOCUS3782</name>
</gene>
<protein>
    <recommendedName>
        <fullName evidence="1">glutathione transferase</fullName>
        <ecNumber evidence="1">2.5.1.18</ecNumber>
    </recommendedName>
</protein>
<dbReference type="SUPFAM" id="SSF47616">
    <property type="entry name" value="GST C-terminal domain-like"/>
    <property type="match status" value="1"/>
</dbReference>
<dbReference type="SFLD" id="SFLDG00358">
    <property type="entry name" value="Main_(cytGST)"/>
    <property type="match status" value="1"/>
</dbReference>
<comment type="caution">
    <text evidence="6">The sequence shown here is derived from an EMBL/GenBank/DDBJ whole genome shotgun (WGS) entry which is preliminary data.</text>
</comment>
<dbReference type="GO" id="GO:0043295">
    <property type="term" value="F:glutathione binding"/>
    <property type="evidence" value="ECO:0007669"/>
    <property type="project" value="TreeGrafter"/>
</dbReference>
<evidence type="ECO:0000313" key="7">
    <source>
        <dbReference type="Proteomes" id="UP000789375"/>
    </source>
</evidence>
<keyword evidence="2" id="KW-0808">Transferase</keyword>
<dbReference type="InterPro" id="IPR004045">
    <property type="entry name" value="Glutathione_S-Trfase_N"/>
</dbReference>
<dbReference type="Pfam" id="PF13417">
    <property type="entry name" value="GST_N_3"/>
    <property type="match status" value="1"/>
</dbReference>
<evidence type="ECO:0000256" key="2">
    <source>
        <dbReference type="ARBA" id="ARBA00022679"/>
    </source>
</evidence>
<dbReference type="SUPFAM" id="SSF52833">
    <property type="entry name" value="Thioredoxin-like"/>
    <property type="match status" value="1"/>
</dbReference>
<comment type="catalytic activity">
    <reaction evidence="3">
        <text>RX + glutathione = an S-substituted glutathione + a halide anion + H(+)</text>
        <dbReference type="Rhea" id="RHEA:16437"/>
        <dbReference type="ChEBI" id="CHEBI:15378"/>
        <dbReference type="ChEBI" id="CHEBI:16042"/>
        <dbReference type="ChEBI" id="CHEBI:17792"/>
        <dbReference type="ChEBI" id="CHEBI:57925"/>
        <dbReference type="ChEBI" id="CHEBI:90779"/>
        <dbReference type="EC" id="2.5.1.18"/>
    </reaction>
</comment>
<dbReference type="SFLD" id="SFLDS00019">
    <property type="entry name" value="Glutathione_Transferase_(cytos"/>
    <property type="match status" value="1"/>
</dbReference>
<dbReference type="EC" id="2.5.1.18" evidence="1"/>
<dbReference type="InterPro" id="IPR036249">
    <property type="entry name" value="Thioredoxin-like_sf"/>
</dbReference>
<dbReference type="PROSITE" id="PS50405">
    <property type="entry name" value="GST_CTER"/>
    <property type="match status" value="1"/>
</dbReference>
<dbReference type="InterPro" id="IPR040079">
    <property type="entry name" value="Glutathione_S-Trfase"/>
</dbReference>
<dbReference type="EMBL" id="CAJVPP010000593">
    <property type="protein sequence ID" value="CAG8495986.1"/>
    <property type="molecule type" value="Genomic_DNA"/>
</dbReference>
<dbReference type="PROSITE" id="PS50404">
    <property type="entry name" value="GST_NTER"/>
    <property type="match status" value="1"/>
</dbReference>
<accession>A0A9N9EVY9</accession>
<name>A0A9N9EVY9_FUNMO</name>
<proteinExistence type="predicted"/>
<dbReference type="AlphaFoldDB" id="A0A9N9EVY9"/>
<evidence type="ECO:0000256" key="1">
    <source>
        <dbReference type="ARBA" id="ARBA00012452"/>
    </source>
</evidence>
<dbReference type="GO" id="GO:0005737">
    <property type="term" value="C:cytoplasm"/>
    <property type="evidence" value="ECO:0007669"/>
    <property type="project" value="TreeGrafter"/>
</dbReference>
<dbReference type="PANTHER" id="PTHR43900:SF3">
    <property type="entry name" value="GLUTATHIONE S-TRANSFERASE RHO"/>
    <property type="match status" value="1"/>
</dbReference>
<sequence>MAIELITFPESGFTLFLVSICKELGIDYKLSTPAKLEDIKTPEYLATKHPFGKVPVLIDDGFQIYESSAIARYLISKYQKTKTSTILIPTDLQKAALVNQFISVGYSYFSDPAKKLISQEVNEKREGVAKDPEVVKEACEELNKVFDIYEKLLEGKDYLAGEFSLADILHSTIMQCIVHFGHGNLIENRPIISKWWKNLSERECWKSTIAENKHFST</sequence>
<feature type="domain" description="GST C-terminal" evidence="5">
    <location>
        <begin position="91"/>
        <end position="217"/>
    </location>
</feature>
<keyword evidence="7" id="KW-1185">Reference proteome</keyword>
<dbReference type="InterPro" id="IPR004046">
    <property type="entry name" value="GST_C"/>
</dbReference>
<evidence type="ECO:0000313" key="6">
    <source>
        <dbReference type="EMBL" id="CAG8495986.1"/>
    </source>
</evidence>
<dbReference type="InterPro" id="IPR010987">
    <property type="entry name" value="Glutathione-S-Trfase_C-like"/>
</dbReference>
<dbReference type="InterPro" id="IPR036282">
    <property type="entry name" value="Glutathione-S-Trfase_C_sf"/>
</dbReference>
<dbReference type="CDD" id="cd00570">
    <property type="entry name" value="GST_N_family"/>
    <property type="match status" value="1"/>
</dbReference>
<dbReference type="Pfam" id="PF00043">
    <property type="entry name" value="GST_C"/>
    <property type="match status" value="1"/>
</dbReference>
<evidence type="ECO:0000259" key="4">
    <source>
        <dbReference type="PROSITE" id="PS50404"/>
    </source>
</evidence>
<dbReference type="Proteomes" id="UP000789375">
    <property type="component" value="Unassembled WGS sequence"/>
</dbReference>